<dbReference type="EC" id="2.7.6.2" evidence="5"/>
<evidence type="ECO:0000256" key="2">
    <source>
        <dbReference type="ARBA" id="ARBA00022741"/>
    </source>
</evidence>
<dbReference type="PANTHER" id="PTHR41299">
    <property type="entry name" value="THIAMINE PYROPHOSPHOKINASE"/>
    <property type="match status" value="1"/>
</dbReference>
<dbReference type="SMART" id="SM00983">
    <property type="entry name" value="TPK_B1_binding"/>
    <property type="match status" value="1"/>
</dbReference>
<sequence length="210" mass="22680">MNQCIIIGSAPVEDLSVFREYNTSESFVICADGGLDTALAAKIKPNLIIGDFDSAKSAPPANVETVRLMKEKDDTDMFSAVKEGMHRGYKEFILFGALGGRFDHSYANVCVLQYISKLGGHGVIVTDNEKLFFMPGGRLHLRDMKGATASVYPFGAPSATVSYTGMKYSLTEDVMTSDNPLGTSNVIESNDATITVLGGNVIIYVLTEEK</sequence>
<dbReference type="Proteomes" id="UP000516046">
    <property type="component" value="Chromosome"/>
</dbReference>
<dbReference type="PANTHER" id="PTHR41299:SF1">
    <property type="entry name" value="THIAMINE PYROPHOSPHOKINASE"/>
    <property type="match status" value="1"/>
</dbReference>
<protein>
    <recommendedName>
        <fullName evidence="5">Thiamine diphosphokinase</fullName>
        <ecNumber evidence="5">2.7.6.2</ecNumber>
    </recommendedName>
</protein>
<dbReference type="InterPro" id="IPR007373">
    <property type="entry name" value="Thiamin_PyroPKinase_B1-bd"/>
</dbReference>
<gene>
    <name evidence="7" type="ORF">H6X83_06500</name>
</gene>
<evidence type="ECO:0000256" key="3">
    <source>
        <dbReference type="ARBA" id="ARBA00022777"/>
    </source>
</evidence>
<dbReference type="NCBIfam" id="TIGR01378">
    <property type="entry name" value="thi_PPkinase"/>
    <property type="match status" value="1"/>
</dbReference>
<evidence type="ECO:0000259" key="6">
    <source>
        <dbReference type="SMART" id="SM00983"/>
    </source>
</evidence>
<dbReference type="InterPro" id="IPR036759">
    <property type="entry name" value="TPK_catalytic_sf"/>
</dbReference>
<dbReference type="CDD" id="cd07995">
    <property type="entry name" value="TPK"/>
    <property type="match status" value="1"/>
</dbReference>
<feature type="domain" description="Thiamin pyrophosphokinase thiamin-binding" evidence="6">
    <location>
        <begin position="137"/>
        <end position="202"/>
    </location>
</feature>
<keyword evidence="2" id="KW-0547">Nucleotide-binding</keyword>
<dbReference type="GO" id="GO:0006772">
    <property type="term" value="P:thiamine metabolic process"/>
    <property type="evidence" value="ECO:0007669"/>
    <property type="project" value="UniProtKB-UniRule"/>
</dbReference>
<reference evidence="7 8" key="1">
    <citation type="submission" date="2020-08" db="EMBL/GenBank/DDBJ databases">
        <authorList>
            <person name="Ren C."/>
            <person name="Gu Y."/>
            <person name="Xu Y."/>
        </authorList>
    </citation>
    <scope>NUCLEOTIDE SEQUENCE [LARGE SCALE GENOMIC DNA]</scope>
    <source>
        <strain evidence="7 8">LBM18003</strain>
    </source>
</reference>
<organism evidence="7 8">
    <name type="scientific">Caproicibacterium amylolyticum</name>
    <dbReference type="NCBI Taxonomy" id="2766537"/>
    <lineage>
        <taxon>Bacteria</taxon>
        <taxon>Bacillati</taxon>
        <taxon>Bacillota</taxon>
        <taxon>Clostridia</taxon>
        <taxon>Eubacteriales</taxon>
        <taxon>Oscillospiraceae</taxon>
        <taxon>Caproicibacterium</taxon>
    </lineage>
</organism>
<dbReference type="AlphaFoldDB" id="A0A7G9WKN4"/>
<proteinExistence type="predicted"/>
<keyword evidence="3 7" id="KW-0418">Kinase</keyword>
<dbReference type="Pfam" id="PF04265">
    <property type="entry name" value="TPK_B1_binding"/>
    <property type="match status" value="1"/>
</dbReference>
<dbReference type="Gene3D" id="3.40.50.10240">
    <property type="entry name" value="Thiamin pyrophosphokinase, catalytic domain"/>
    <property type="match status" value="1"/>
</dbReference>
<accession>A0A7G9WKN4</accession>
<evidence type="ECO:0000313" key="7">
    <source>
        <dbReference type="EMBL" id="QNO19246.1"/>
    </source>
</evidence>
<dbReference type="InterPro" id="IPR007371">
    <property type="entry name" value="TPK_catalytic"/>
</dbReference>
<dbReference type="KEGG" id="caml:H6X83_06500"/>
<dbReference type="InterPro" id="IPR036371">
    <property type="entry name" value="TPK_B1-bd_sf"/>
</dbReference>
<dbReference type="GO" id="GO:0005524">
    <property type="term" value="F:ATP binding"/>
    <property type="evidence" value="ECO:0007669"/>
    <property type="project" value="UniProtKB-KW"/>
</dbReference>
<dbReference type="Pfam" id="PF04263">
    <property type="entry name" value="TPK_catalytic"/>
    <property type="match status" value="1"/>
</dbReference>
<evidence type="ECO:0000256" key="1">
    <source>
        <dbReference type="ARBA" id="ARBA00022679"/>
    </source>
</evidence>
<name>A0A7G9WKN4_9FIRM</name>
<dbReference type="GO" id="GO:0030975">
    <property type="term" value="F:thiamine binding"/>
    <property type="evidence" value="ECO:0007669"/>
    <property type="project" value="InterPro"/>
</dbReference>
<dbReference type="GO" id="GO:0009229">
    <property type="term" value="P:thiamine diphosphate biosynthetic process"/>
    <property type="evidence" value="ECO:0007669"/>
    <property type="project" value="InterPro"/>
</dbReference>
<dbReference type="RefSeq" id="WP_212508315.1">
    <property type="nucleotide sequence ID" value="NZ_CP060696.1"/>
</dbReference>
<dbReference type="SUPFAM" id="SSF63999">
    <property type="entry name" value="Thiamin pyrophosphokinase, catalytic domain"/>
    <property type="match status" value="1"/>
</dbReference>
<evidence type="ECO:0000256" key="4">
    <source>
        <dbReference type="ARBA" id="ARBA00022840"/>
    </source>
</evidence>
<dbReference type="EMBL" id="CP060696">
    <property type="protein sequence ID" value="QNO19246.1"/>
    <property type="molecule type" value="Genomic_DNA"/>
</dbReference>
<keyword evidence="4" id="KW-0067">ATP-binding</keyword>
<dbReference type="SUPFAM" id="SSF63862">
    <property type="entry name" value="Thiamin pyrophosphokinase, substrate-binding domain"/>
    <property type="match status" value="1"/>
</dbReference>
<keyword evidence="1 7" id="KW-0808">Transferase</keyword>
<dbReference type="InterPro" id="IPR006282">
    <property type="entry name" value="Thi_PPkinase"/>
</dbReference>
<keyword evidence="8" id="KW-1185">Reference proteome</keyword>
<dbReference type="InterPro" id="IPR053149">
    <property type="entry name" value="TPK"/>
</dbReference>
<dbReference type="GO" id="GO:0004788">
    <property type="term" value="F:thiamine diphosphokinase activity"/>
    <property type="evidence" value="ECO:0007669"/>
    <property type="project" value="UniProtKB-UniRule"/>
</dbReference>
<evidence type="ECO:0000313" key="8">
    <source>
        <dbReference type="Proteomes" id="UP000516046"/>
    </source>
</evidence>
<evidence type="ECO:0000256" key="5">
    <source>
        <dbReference type="NCBIfam" id="TIGR01378"/>
    </source>
</evidence>
<dbReference type="GO" id="GO:0016301">
    <property type="term" value="F:kinase activity"/>
    <property type="evidence" value="ECO:0007669"/>
    <property type="project" value="UniProtKB-KW"/>
</dbReference>